<keyword evidence="6" id="KW-1185">Reference proteome</keyword>
<feature type="domain" description="ZP" evidence="4">
    <location>
        <begin position="1"/>
        <end position="72"/>
    </location>
</feature>
<dbReference type="InterPro" id="IPR001507">
    <property type="entry name" value="ZP_dom"/>
</dbReference>
<dbReference type="EMBL" id="JANIIK010000114">
    <property type="protein sequence ID" value="KAJ3591486.1"/>
    <property type="molecule type" value="Genomic_DNA"/>
</dbReference>
<keyword evidence="2" id="KW-1015">Disulfide bond</keyword>
<evidence type="ECO:0000313" key="6">
    <source>
        <dbReference type="Proteomes" id="UP001148018"/>
    </source>
</evidence>
<dbReference type="Pfam" id="PF00100">
    <property type="entry name" value="Zona_pellucida"/>
    <property type="match status" value="1"/>
</dbReference>
<evidence type="ECO:0000256" key="1">
    <source>
        <dbReference type="ARBA" id="ARBA00022729"/>
    </source>
</evidence>
<dbReference type="Gene3D" id="2.60.40.4100">
    <property type="entry name" value="Zona pellucida, ZP-C domain"/>
    <property type="match status" value="1"/>
</dbReference>
<feature type="transmembrane region" description="Helical" evidence="3">
    <location>
        <begin position="115"/>
        <end position="138"/>
    </location>
</feature>
<keyword evidence="1" id="KW-0732">Signal</keyword>
<evidence type="ECO:0000256" key="3">
    <source>
        <dbReference type="SAM" id="Phobius"/>
    </source>
</evidence>
<evidence type="ECO:0000313" key="5">
    <source>
        <dbReference type="EMBL" id="KAJ3591486.1"/>
    </source>
</evidence>
<gene>
    <name evidence="5" type="ORF">NHX12_009430</name>
</gene>
<protein>
    <recommendedName>
        <fullName evidence="4">ZP domain-containing protein</fullName>
    </recommendedName>
</protein>
<dbReference type="OrthoDB" id="8961617at2759"/>
<evidence type="ECO:0000256" key="2">
    <source>
        <dbReference type="ARBA" id="ARBA00023157"/>
    </source>
</evidence>
<dbReference type="PROSITE" id="PS51034">
    <property type="entry name" value="ZP_2"/>
    <property type="match status" value="1"/>
</dbReference>
<evidence type="ECO:0000259" key="4">
    <source>
        <dbReference type="PROSITE" id="PS51034"/>
    </source>
</evidence>
<proteinExistence type="predicted"/>
<organism evidence="5 6">
    <name type="scientific">Muraenolepis orangiensis</name>
    <name type="common">Patagonian moray cod</name>
    <dbReference type="NCBI Taxonomy" id="630683"/>
    <lineage>
        <taxon>Eukaryota</taxon>
        <taxon>Metazoa</taxon>
        <taxon>Chordata</taxon>
        <taxon>Craniata</taxon>
        <taxon>Vertebrata</taxon>
        <taxon>Euteleostomi</taxon>
        <taxon>Actinopterygii</taxon>
        <taxon>Neopterygii</taxon>
        <taxon>Teleostei</taxon>
        <taxon>Neoteleostei</taxon>
        <taxon>Acanthomorphata</taxon>
        <taxon>Zeiogadaria</taxon>
        <taxon>Gadariae</taxon>
        <taxon>Gadiformes</taxon>
        <taxon>Muraenolepidoidei</taxon>
        <taxon>Muraenolepididae</taxon>
        <taxon>Muraenolepis</taxon>
    </lineage>
</organism>
<dbReference type="InterPro" id="IPR055355">
    <property type="entry name" value="ZP-C"/>
</dbReference>
<reference evidence="5" key="1">
    <citation type="submission" date="2022-07" db="EMBL/GenBank/DDBJ databases">
        <title>Chromosome-level genome of Muraenolepis orangiensis.</title>
        <authorList>
            <person name="Kim J."/>
        </authorList>
    </citation>
    <scope>NUCLEOTIDE SEQUENCE</scope>
    <source>
        <strain evidence="5">KU_S4_2022</strain>
        <tissue evidence="5">Muscle</tissue>
    </source>
</reference>
<keyword evidence="3" id="KW-1133">Transmembrane helix</keyword>
<keyword evidence="3" id="KW-0812">Transmembrane</keyword>
<dbReference type="AlphaFoldDB" id="A0A9Q0DNC8"/>
<keyword evidence="3" id="KW-0472">Membrane</keyword>
<name>A0A9Q0DNC8_9TELE</name>
<sequence>MYFLITRCNLDEQTKVELNGVSQMANFSFEAFRFVEHRNNSISTFFVHCITRLCAVEDCPAMSQCEAPSERLRRDVTPAAGSSERVTATVTSPPIIVSEKTDPQAQVQTMAIGRAVVGLGVAVALLVLLFGGVLLVFLRSRKTKK</sequence>
<comment type="caution">
    <text evidence="5">The sequence shown here is derived from an EMBL/GenBank/DDBJ whole genome shotgun (WGS) entry which is preliminary data.</text>
</comment>
<accession>A0A9Q0DNC8</accession>
<dbReference type="PANTHER" id="PTHR14002:SF21">
    <property type="entry name" value="SI:CH211-103F14.3-RELATED"/>
    <property type="match status" value="1"/>
</dbReference>
<dbReference type="InterPro" id="IPR042235">
    <property type="entry name" value="ZP-C_dom"/>
</dbReference>
<dbReference type="PANTHER" id="PTHR14002">
    <property type="entry name" value="ENDOGLIN/TGF-BETA RECEPTOR TYPE III"/>
    <property type="match status" value="1"/>
</dbReference>
<dbReference type="Proteomes" id="UP001148018">
    <property type="component" value="Unassembled WGS sequence"/>
</dbReference>